<dbReference type="RefSeq" id="WP_060530997.1">
    <property type="nucleotide sequence ID" value="NZ_CP013023.1"/>
</dbReference>
<evidence type="ECO:0000256" key="1">
    <source>
        <dbReference type="SAM" id="SignalP"/>
    </source>
</evidence>
<protein>
    <recommendedName>
        <fullName evidence="4">F5/8 type C domain-containing protein</fullName>
    </recommendedName>
</protein>
<reference evidence="2 3" key="2">
    <citation type="journal article" date="2016" name="Int. J. Syst. Evol. Microbiol.">
        <title>Paenibacillus bovis sp. nov., isolated from raw yak (Bos grunniens) milk.</title>
        <authorList>
            <person name="Gao C."/>
            <person name="Han J."/>
            <person name="Liu Z."/>
            <person name="Xu X."/>
            <person name="Hang F."/>
            <person name="Wu Z."/>
        </authorList>
    </citation>
    <scope>NUCLEOTIDE SEQUENCE [LARGE SCALE GENOMIC DNA]</scope>
    <source>
        <strain evidence="2 3">BD3526</strain>
    </source>
</reference>
<accession>A0A172ZAS3</accession>
<gene>
    <name evidence="2" type="ORF">AR543_00920</name>
</gene>
<dbReference type="KEGG" id="pbv:AR543_00920"/>
<dbReference type="AlphaFoldDB" id="A0A172ZAS3"/>
<evidence type="ECO:0008006" key="4">
    <source>
        <dbReference type="Google" id="ProtNLM"/>
    </source>
</evidence>
<dbReference type="InterPro" id="IPR036116">
    <property type="entry name" value="FN3_sf"/>
</dbReference>
<dbReference type="STRING" id="1616788.AR543_00920"/>
<keyword evidence="3" id="KW-1185">Reference proteome</keyword>
<dbReference type="CDD" id="cd00063">
    <property type="entry name" value="FN3"/>
    <property type="match status" value="1"/>
</dbReference>
<sequence>MSRNKGLTRYVSIMMIVLLLCSMMPVTQTEAAPAAAAAGLTEMPILTGTRITTEPQGELSGEAWTRLATGGGWFTNEQKAIITLRFSQKTHLQAVTTQYFSESANDNVDYRVEGQDGGKWKNIDAMQPQRSEKGHYRAVTPGSYDAIRLIYSAVEVKKAPYRTIELSTIHLFSDHSYIADLAAEPVNGSEAALRWTPVPGAEKYIVRYGPELRNYTNTIELLPGDIQPGNRWIIPNLPREQITHVLVAPVVNGQTGNYSADQCLLITDASVFPQGTRFGVDYPDGGNSFAGSIGDGDINQTWGSATYYKQKRLTYFMDFPIPLYVSSLQLIAAVPRDTRVNYTVYGWKEGQRNRIGQQSYDLTKKPGPVLLETLFVRPDRYDRITVVAESIDGNEMYEIMFYAGSVSSVDGMQAKGGNGQASIQWNRVKGADYYVINYQSLFFPDSGSIKVPASAYTGYILSGLRNGQKYNVTVSAHVRGNMTNPSDTAVIAISAPASGQPVPAGTILSGTGEHDWDIEYAIDGNLSSAYQLQSGHSLGLLFPKVVDLTAVQITSYLPKTHSHVEQKFTIYGLQGKQWIRIGSGQLDAIDVTQQFGYTSLNKDVLLEDPIAVTPGQYEGIMITTEEAVNSGILLNFNIGEVHLVYGPSSNNQDSVTVNTYGAVTVSTDTYTR</sequence>
<dbReference type="InterPro" id="IPR013783">
    <property type="entry name" value="Ig-like_fold"/>
</dbReference>
<dbReference type="Proteomes" id="UP000078148">
    <property type="component" value="Chromosome"/>
</dbReference>
<organism evidence="2 3">
    <name type="scientific">Paenibacillus bovis</name>
    <dbReference type="NCBI Taxonomy" id="1616788"/>
    <lineage>
        <taxon>Bacteria</taxon>
        <taxon>Bacillati</taxon>
        <taxon>Bacillota</taxon>
        <taxon>Bacilli</taxon>
        <taxon>Bacillales</taxon>
        <taxon>Paenibacillaceae</taxon>
        <taxon>Paenibacillus</taxon>
    </lineage>
</organism>
<feature type="chain" id="PRO_5008005693" description="F5/8 type C domain-containing protein" evidence="1">
    <location>
        <begin position="32"/>
        <end position="672"/>
    </location>
</feature>
<keyword evidence="1" id="KW-0732">Signal</keyword>
<name>A0A172ZAS3_9BACL</name>
<feature type="signal peptide" evidence="1">
    <location>
        <begin position="1"/>
        <end position="31"/>
    </location>
</feature>
<dbReference type="InterPro" id="IPR003961">
    <property type="entry name" value="FN3_dom"/>
</dbReference>
<dbReference type="SUPFAM" id="SSF49265">
    <property type="entry name" value="Fibronectin type III"/>
    <property type="match status" value="1"/>
</dbReference>
<dbReference type="EMBL" id="CP013023">
    <property type="protein sequence ID" value="ANF94734.1"/>
    <property type="molecule type" value="Genomic_DNA"/>
</dbReference>
<reference evidence="3" key="1">
    <citation type="submission" date="2015-10" db="EMBL/GenBank/DDBJ databases">
        <title>Genome of Paenibacillus bovis sp. nov.</title>
        <authorList>
            <person name="Wu Z."/>
            <person name="Gao C."/>
            <person name="Liu Z."/>
            <person name="Zheng H."/>
        </authorList>
    </citation>
    <scope>NUCLEOTIDE SEQUENCE [LARGE SCALE GENOMIC DNA]</scope>
    <source>
        <strain evidence="3">BD3526</strain>
    </source>
</reference>
<dbReference type="Gene3D" id="2.60.40.10">
    <property type="entry name" value="Immunoglobulins"/>
    <property type="match status" value="1"/>
</dbReference>
<evidence type="ECO:0000313" key="2">
    <source>
        <dbReference type="EMBL" id="ANF94734.1"/>
    </source>
</evidence>
<proteinExistence type="predicted"/>
<evidence type="ECO:0000313" key="3">
    <source>
        <dbReference type="Proteomes" id="UP000078148"/>
    </source>
</evidence>
<dbReference type="OrthoDB" id="9775889at2"/>